<dbReference type="Proteomes" id="UP001153620">
    <property type="component" value="Chromosome 2"/>
</dbReference>
<dbReference type="GO" id="GO:0008270">
    <property type="term" value="F:zinc ion binding"/>
    <property type="evidence" value="ECO:0007669"/>
    <property type="project" value="InterPro"/>
</dbReference>
<dbReference type="OrthoDB" id="654211at2759"/>
<dbReference type="GO" id="GO:0005634">
    <property type="term" value="C:nucleus"/>
    <property type="evidence" value="ECO:0007669"/>
    <property type="project" value="InterPro"/>
</dbReference>
<feature type="compositionally biased region" description="Basic and acidic residues" evidence="1">
    <location>
        <begin position="447"/>
        <end position="462"/>
    </location>
</feature>
<dbReference type="AlphaFoldDB" id="A0A9N9RWT2"/>
<feature type="domain" description="ZAD" evidence="2">
    <location>
        <begin position="12"/>
        <end position="83"/>
    </location>
</feature>
<organism evidence="3 4">
    <name type="scientific">Chironomus riparius</name>
    <dbReference type="NCBI Taxonomy" id="315576"/>
    <lineage>
        <taxon>Eukaryota</taxon>
        <taxon>Metazoa</taxon>
        <taxon>Ecdysozoa</taxon>
        <taxon>Arthropoda</taxon>
        <taxon>Hexapoda</taxon>
        <taxon>Insecta</taxon>
        <taxon>Pterygota</taxon>
        <taxon>Neoptera</taxon>
        <taxon>Endopterygota</taxon>
        <taxon>Diptera</taxon>
        <taxon>Nematocera</taxon>
        <taxon>Chironomoidea</taxon>
        <taxon>Chironomidae</taxon>
        <taxon>Chironominae</taxon>
        <taxon>Chironomus</taxon>
    </lineage>
</organism>
<feature type="region of interest" description="Disordered" evidence="1">
    <location>
        <begin position="441"/>
        <end position="465"/>
    </location>
</feature>
<dbReference type="PANTHER" id="PTHR39942:SF1">
    <property type="entry name" value="BCDNA.LD26519-RELATED"/>
    <property type="match status" value="1"/>
</dbReference>
<keyword evidence="4" id="KW-1185">Reference proteome</keyword>
<protein>
    <recommendedName>
        <fullName evidence="2">ZAD domain-containing protein</fullName>
    </recommendedName>
</protein>
<evidence type="ECO:0000259" key="2">
    <source>
        <dbReference type="SMART" id="SM00868"/>
    </source>
</evidence>
<reference evidence="3" key="2">
    <citation type="submission" date="2022-10" db="EMBL/GenBank/DDBJ databases">
        <authorList>
            <consortium name="ENA_rothamsted_submissions"/>
            <consortium name="culmorum"/>
            <person name="King R."/>
        </authorList>
    </citation>
    <scope>NUCLEOTIDE SEQUENCE</scope>
</reference>
<dbReference type="SUPFAM" id="SSF57716">
    <property type="entry name" value="Glucocorticoid receptor-like (DNA-binding domain)"/>
    <property type="match status" value="1"/>
</dbReference>
<evidence type="ECO:0000313" key="3">
    <source>
        <dbReference type="EMBL" id="CAG9803998.1"/>
    </source>
</evidence>
<proteinExistence type="predicted"/>
<name>A0A9N9RWT2_9DIPT</name>
<dbReference type="EMBL" id="OU895878">
    <property type="protein sequence ID" value="CAG9803998.1"/>
    <property type="molecule type" value="Genomic_DNA"/>
</dbReference>
<dbReference type="Gene3D" id="3.40.1800.20">
    <property type="match status" value="1"/>
</dbReference>
<reference evidence="3" key="1">
    <citation type="submission" date="2022-01" db="EMBL/GenBank/DDBJ databases">
        <authorList>
            <person name="King R."/>
        </authorList>
    </citation>
    <scope>NUCLEOTIDE SEQUENCE</scope>
</reference>
<evidence type="ECO:0000256" key="1">
    <source>
        <dbReference type="SAM" id="MobiDB-lite"/>
    </source>
</evidence>
<accession>A0A9N9RWT2</accession>
<dbReference type="Pfam" id="PF07776">
    <property type="entry name" value="zf-AD"/>
    <property type="match status" value="1"/>
</dbReference>
<evidence type="ECO:0000313" key="4">
    <source>
        <dbReference type="Proteomes" id="UP001153620"/>
    </source>
</evidence>
<sequence>MAGYRCVNFYDLCRLCSSVAGDKNIQIYSNETLLKKINECLSITLNDADQLPRIICPSCKEYIEIFSEFRKSCKNVQQMLESCLNSTKLRNGGQVYIKDEIPSKKVLKPIPNVNIQIATSPTTNSVKKNVITQNPPDFLSSIMQAVGIQTVEEVTENCANLSQQNFQQQQMAIQSLPQYTLTLDTVKPGQIQYKIENASNLLGQSPTIIAKNLQNQQVTLNHVDEFLKNKPAIIVKKEVPIDDRKDKRAKFNLILKPQQKPIQKIQPSQIVSTTKRTLSTQNHKAQILNIEKILPVANQTSPTKQVVVPVMIRTNNDGRIGDAKKQLLTQAIAGNHGTENKASIQQPFFMQMKLQSNSDGQFTFTPAAAAPHQIQLSLSPQQLQQISYQTTHAQSSQPALQTQNVSTVQDIQTQTIVQESHENNEEEIFSDTFENDYYPGEEESEFHEDPEKNFNNVTDKKTPSKKTLKTIKPVKLKTKLDIATNNDIPTINPQHSEMAKKQLNLITSYNNNTSKRIENETIDKTSDISLTVCDVKKIKLRQELKEEYCSQNVQKQTSQQPKIVQLQQVENDSSQQIIISMSQSR</sequence>
<dbReference type="SMART" id="SM00868">
    <property type="entry name" value="zf-AD"/>
    <property type="match status" value="1"/>
</dbReference>
<dbReference type="PANTHER" id="PTHR39942">
    <property type="entry name" value="BCDNA.LD26519-RELATED"/>
    <property type="match status" value="1"/>
</dbReference>
<dbReference type="InterPro" id="IPR012934">
    <property type="entry name" value="Znf_AD"/>
</dbReference>
<gene>
    <name evidence="3" type="ORF">CHIRRI_LOCUS6893</name>
</gene>